<gene>
    <name evidence="7" type="ORF">NCTC13834_02128</name>
</gene>
<organism evidence="7 8">
    <name type="scientific">Staphylococcus nepalensis</name>
    <dbReference type="NCBI Taxonomy" id="214473"/>
    <lineage>
        <taxon>Bacteria</taxon>
        <taxon>Bacillati</taxon>
        <taxon>Bacillota</taxon>
        <taxon>Bacilli</taxon>
        <taxon>Bacillales</taxon>
        <taxon>Staphylococcaceae</taxon>
        <taxon>Staphylococcus</taxon>
    </lineage>
</organism>
<evidence type="ECO:0000313" key="7">
    <source>
        <dbReference type="EMBL" id="SUM55756.1"/>
    </source>
</evidence>
<name>A0A380GMV3_9STAP</name>
<evidence type="ECO:0000256" key="6">
    <source>
        <dbReference type="SAM" id="Phobius"/>
    </source>
</evidence>
<evidence type="ECO:0000256" key="3">
    <source>
        <dbReference type="ARBA" id="ARBA00022692"/>
    </source>
</evidence>
<evidence type="ECO:0000256" key="5">
    <source>
        <dbReference type="ARBA" id="ARBA00023136"/>
    </source>
</evidence>
<feature type="transmembrane region" description="Helical" evidence="6">
    <location>
        <begin position="66"/>
        <end position="84"/>
    </location>
</feature>
<dbReference type="PANTHER" id="PTHR30086">
    <property type="entry name" value="ARGININE EXPORTER PROTEIN ARGO"/>
    <property type="match status" value="1"/>
</dbReference>
<dbReference type="EMBL" id="UHDS01000001">
    <property type="protein sequence ID" value="SUM55756.1"/>
    <property type="molecule type" value="Genomic_DNA"/>
</dbReference>
<proteinExistence type="predicted"/>
<keyword evidence="4 6" id="KW-1133">Transmembrane helix</keyword>
<dbReference type="InterPro" id="IPR001123">
    <property type="entry name" value="LeuE-type"/>
</dbReference>
<evidence type="ECO:0000313" key="8">
    <source>
        <dbReference type="Proteomes" id="UP000254412"/>
    </source>
</evidence>
<feature type="transmembrane region" description="Helical" evidence="6">
    <location>
        <begin position="30"/>
        <end position="54"/>
    </location>
</feature>
<dbReference type="PANTHER" id="PTHR30086:SF20">
    <property type="entry name" value="ARGININE EXPORTER PROTEIN ARGO-RELATED"/>
    <property type="match status" value="1"/>
</dbReference>
<comment type="subcellular location">
    <subcellularLocation>
        <location evidence="1">Cell membrane</location>
        <topology evidence="1">Multi-pass membrane protein</topology>
    </subcellularLocation>
</comment>
<evidence type="ECO:0000256" key="2">
    <source>
        <dbReference type="ARBA" id="ARBA00022475"/>
    </source>
</evidence>
<keyword evidence="2" id="KW-1003">Cell membrane</keyword>
<evidence type="ECO:0000256" key="1">
    <source>
        <dbReference type="ARBA" id="ARBA00004651"/>
    </source>
</evidence>
<dbReference type="Pfam" id="PF01810">
    <property type="entry name" value="LysE"/>
    <property type="match status" value="1"/>
</dbReference>
<dbReference type="AlphaFoldDB" id="A0A380GMV3"/>
<evidence type="ECO:0000256" key="4">
    <source>
        <dbReference type="ARBA" id="ARBA00022989"/>
    </source>
</evidence>
<reference evidence="7 8" key="1">
    <citation type="submission" date="2018-06" db="EMBL/GenBank/DDBJ databases">
        <authorList>
            <consortium name="Pathogen Informatics"/>
            <person name="Doyle S."/>
        </authorList>
    </citation>
    <scope>NUCLEOTIDE SEQUENCE [LARGE SCALE GENOMIC DNA]</scope>
    <source>
        <strain evidence="7 8">NCTC13834</strain>
    </source>
</reference>
<keyword evidence="5 6" id="KW-0472">Membrane</keyword>
<dbReference type="Proteomes" id="UP000254412">
    <property type="component" value="Unassembled WGS sequence"/>
</dbReference>
<keyword evidence="3 6" id="KW-0812">Transmembrane</keyword>
<sequence>MILNPKAILFYISILSQFINHQNNESVQGAILSGLFIVTVITWFSLCTFIFNYVKAIFQKPKFKMVFDYIISITLIALSVKILTTKQ</sequence>
<accession>A0A380GMV3</accession>
<dbReference type="GO" id="GO:0005886">
    <property type="term" value="C:plasma membrane"/>
    <property type="evidence" value="ECO:0007669"/>
    <property type="project" value="UniProtKB-SubCell"/>
</dbReference>
<dbReference type="GO" id="GO:0015171">
    <property type="term" value="F:amino acid transmembrane transporter activity"/>
    <property type="evidence" value="ECO:0007669"/>
    <property type="project" value="TreeGrafter"/>
</dbReference>
<protein>
    <submittedName>
        <fullName evidence="7">Transporter</fullName>
    </submittedName>
</protein>